<evidence type="ECO:0000313" key="10">
    <source>
        <dbReference type="Proteomes" id="UP000325113"/>
    </source>
</evidence>
<organism evidence="6 7">
    <name type="scientific">Cafeteria roenbergensis</name>
    <name type="common">Marine flagellate</name>
    <dbReference type="NCBI Taxonomy" id="33653"/>
    <lineage>
        <taxon>Eukaryota</taxon>
        <taxon>Sar</taxon>
        <taxon>Stramenopiles</taxon>
        <taxon>Bigyra</taxon>
        <taxon>Opalozoa</taxon>
        <taxon>Bicosoecida</taxon>
        <taxon>Cafeteriaceae</taxon>
        <taxon>Cafeteria</taxon>
    </lineage>
</organism>
<proteinExistence type="predicted"/>
<dbReference type="GO" id="GO:0070007">
    <property type="term" value="F:glutamic-type endopeptidase activity"/>
    <property type="evidence" value="ECO:0007669"/>
    <property type="project" value="InterPro"/>
</dbReference>
<feature type="chain" id="PRO_5036136882" evidence="1">
    <location>
        <begin position="19"/>
        <end position="256"/>
    </location>
</feature>
<keyword evidence="8" id="KW-1185">Reference proteome</keyword>
<feature type="signal peptide" evidence="1">
    <location>
        <begin position="1"/>
        <end position="18"/>
    </location>
</feature>
<dbReference type="InterPro" id="IPR013320">
    <property type="entry name" value="ConA-like_dom_sf"/>
</dbReference>
<evidence type="ECO:0000313" key="8">
    <source>
        <dbReference type="Proteomes" id="UP000323011"/>
    </source>
</evidence>
<dbReference type="OrthoDB" id="278058at2759"/>
<dbReference type="Proteomes" id="UP000323011">
    <property type="component" value="Unassembled WGS sequence"/>
</dbReference>
<dbReference type="EMBL" id="HBET01021655">
    <property type="protein sequence ID" value="CAD8570434.1"/>
    <property type="molecule type" value="Transcribed_RNA"/>
</dbReference>
<dbReference type="Gene3D" id="2.60.120.700">
    <property type="entry name" value="Peptidase G1"/>
    <property type="match status" value="1"/>
</dbReference>
<dbReference type="Proteomes" id="UP000322899">
    <property type="component" value="Unassembled WGS sequence"/>
</dbReference>
<evidence type="ECO:0000313" key="2">
    <source>
        <dbReference type="EMBL" id="CAD8570434.1"/>
    </source>
</evidence>
<accession>A0A5A8EES0</accession>
<keyword evidence="1" id="KW-0732">Signal</keyword>
<dbReference type="AlphaFoldDB" id="A0A5A8EES0"/>
<protein>
    <submittedName>
        <fullName evidence="6">Uncharacterized protein</fullName>
    </submittedName>
</protein>
<evidence type="ECO:0000313" key="6">
    <source>
        <dbReference type="EMBL" id="KAA0176393.1"/>
    </source>
</evidence>
<dbReference type="OMA" id="AFFSPWF"/>
<dbReference type="EMBL" id="VLTN01000007">
    <property type="protein sequence ID" value="KAA0155434.1"/>
    <property type="molecule type" value="Genomic_DNA"/>
</dbReference>
<dbReference type="GO" id="GO:0006508">
    <property type="term" value="P:proteolysis"/>
    <property type="evidence" value="ECO:0007669"/>
    <property type="project" value="InterPro"/>
</dbReference>
<gene>
    <name evidence="2" type="ORF">CROE0942_LOCUS14814</name>
    <name evidence="6" type="ORF">FNF27_02089</name>
    <name evidence="5" type="ORF">FNF28_02839</name>
    <name evidence="3" type="ORF">FNF29_01809</name>
    <name evidence="4" type="ORF">FNF31_01305</name>
</gene>
<evidence type="ECO:0000313" key="4">
    <source>
        <dbReference type="EMBL" id="KAA0166527.1"/>
    </source>
</evidence>
<evidence type="ECO:0000313" key="5">
    <source>
        <dbReference type="EMBL" id="KAA0167307.1"/>
    </source>
</evidence>
<evidence type="ECO:0000313" key="3">
    <source>
        <dbReference type="EMBL" id="KAA0155434.1"/>
    </source>
</evidence>
<dbReference type="EMBL" id="VLTM01000008">
    <property type="protein sequence ID" value="KAA0166527.1"/>
    <property type="molecule type" value="Genomic_DNA"/>
</dbReference>
<name>A0A5A8EES0_CAFRO</name>
<reference evidence="2" key="2">
    <citation type="submission" date="2021-01" db="EMBL/GenBank/DDBJ databases">
        <authorList>
            <person name="Corre E."/>
            <person name="Pelletier E."/>
            <person name="Niang G."/>
            <person name="Scheremetjew M."/>
            <person name="Finn R."/>
            <person name="Kale V."/>
            <person name="Holt S."/>
            <person name="Cochrane G."/>
            <person name="Meng A."/>
            <person name="Brown T."/>
            <person name="Cohen L."/>
        </authorList>
    </citation>
    <scope>NUCLEOTIDE SEQUENCE</scope>
    <source>
        <strain evidence="2">E4-10</strain>
    </source>
</reference>
<dbReference type="EMBL" id="VLTO01000008">
    <property type="protein sequence ID" value="KAA0176393.1"/>
    <property type="molecule type" value="Genomic_DNA"/>
</dbReference>
<evidence type="ECO:0000313" key="7">
    <source>
        <dbReference type="Proteomes" id="UP000322899"/>
    </source>
</evidence>
<sequence>MMLVSAAIVAALAVAVSAKDPAEGWMGYATGTNPNCGGDCKITYMEAKWVVPDNPTEPGAFFSPWFGIESSDNLNLIQPVNPWEGYSWSFYNEYFQWEPEYNRNSASFNTKAGHTLFGSVTYVASNQSYNVYHSDLNTGASVSFSIPVQTGPDGNPKKFNIAYFVMEKSQWQCAQYPPNNQVTFTDIKVEYDGAAVQPKWTTAFVDDNCNCRAHITNETSIQITWDSGAEANPLLTAKQPMLLGAPAPRSLHAHKA</sequence>
<dbReference type="EMBL" id="VLTL01000034">
    <property type="protein sequence ID" value="KAA0167307.1"/>
    <property type="molecule type" value="Genomic_DNA"/>
</dbReference>
<dbReference type="Proteomes" id="UP000324907">
    <property type="component" value="Unassembled WGS sequence"/>
</dbReference>
<reference evidence="7 8" key="1">
    <citation type="submission" date="2019-07" db="EMBL/GenBank/DDBJ databases">
        <title>Genomes of Cafeteria roenbergensis.</title>
        <authorList>
            <person name="Fischer M.G."/>
            <person name="Hackl T."/>
            <person name="Roman M."/>
        </authorList>
    </citation>
    <scope>NUCLEOTIDE SEQUENCE [LARGE SCALE GENOMIC DNA]</scope>
    <source>
        <strain evidence="3 8">BVI</strain>
        <strain evidence="4 10">Cflag</strain>
        <strain evidence="6 7">E4-10P</strain>
        <strain evidence="5 9">RCC970-E3</strain>
    </source>
</reference>
<dbReference type="InterPro" id="IPR000250">
    <property type="entry name" value="Peptidase_G1"/>
</dbReference>
<dbReference type="SUPFAM" id="SSF49899">
    <property type="entry name" value="Concanavalin A-like lectins/glucanases"/>
    <property type="match status" value="1"/>
</dbReference>
<dbReference type="Pfam" id="PF01828">
    <property type="entry name" value="Peptidase_A4"/>
    <property type="match status" value="1"/>
</dbReference>
<evidence type="ECO:0000313" key="9">
    <source>
        <dbReference type="Proteomes" id="UP000324907"/>
    </source>
</evidence>
<evidence type="ECO:0000256" key="1">
    <source>
        <dbReference type="SAM" id="SignalP"/>
    </source>
</evidence>
<dbReference type="InterPro" id="IPR038656">
    <property type="entry name" value="Peptidase_G1_sf"/>
</dbReference>
<dbReference type="Proteomes" id="UP000325113">
    <property type="component" value="Unassembled WGS sequence"/>
</dbReference>